<dbReference type="SUPFAM" id="SSF52540">
    <property type="entry name" value="P-loop containing nucleoside triphosphate hydrolases"/>
    <property type="match status" value="2"/>
</dbReference>
<dbReference type="Gene3D" id="3.40.1440.60">
    <property type="entry name" value="PriA, 3(prime) DNA-binding domain"/>
    <property type="match status" value="1"/>
</dbReference>
<dbReference type="EC" id="5.6.2.4" evidence="12"/>
<accession>A0A8J6TFG6</accession>
<feature type="binding site" evidence="12">
    <location>
        <position position="563"/>
    </location>
    <ligand>
        <name>Zn(2+)</name>
        <dbReference type="ChEBI" id="CHEBI:29105"/>
        <label>1</label>
    </ligand>
</feature>
<reference evidence="14 15" key="1">
    <citation type="submission" date="2020-08" db="EMBL/GenBank/DDBJ databases">
        <title>Bridging the membrane lipid divide: bacteria of the FCB group superphylum have the potential to synthesize archaeal ether lipids.</title>
        <authorList>
            <person name="Villanueva L."/>
            <person name="Von Meijenfeldt F.A.B."/>
            <person name="Westbye A.B."/>
            <person name="Yadav S."/>
            <person name="Hopmans E.C."/>
            <person name="Dutilh B.E."/>
            <person name="Sinninghe Damste J.S."/>
        </authorList>
    </citation>
    <scope>NUCLEOTIDE SEQUENCE [LARGE SCALE GENOMIC DNA]</scope>
    <source>
        <strain evidence="14">NIOZ-UU47</strain>
    </source>
</reference>
<sequence length="816" mass="91023">MMHLEVAVAAPVTETFTYSFSGEHGSLQPGIRLLVPLGKRQVTGYLLAIHLAAPTEYKIKPVTEILDQEPLFPASIIPFFRWISRYYRYPLGEVIKHALPGGLTSQSGKKIYLTAEGSNALPQFLEEYKGTAPTWIAQLLHKGSLTPAAVRKIKTPKWKKQLEKWQAEGLISIEDLISSGQTKAKTEICISVNTPLSSTELSTLKPSEKKTFLLLTELQQTSLADVPRKELVHIYPGAAKAVINLEGKGIVSFSTRQIFRDPFGEQPPHFEKPVTLTEEQQAVMSHLSPFLHRKEFATFLLHGVTGSGKTEVYLRAAEEVCRRGRAVLILVPEIALATQMEGHFFSRFGQDNVAVLHSGLSTGERYDQWCEIAQGKTQIVIGARSAIFAPLKDPGLIIVDEEHDGSYKQDDSLRYQARDLAVLRGSQQKCTVILGSATPSLTSFYHATKGKYQLLSLHKRVADRPQPEVTIVDLKKTKPIAGLPPLFSPLLLEAITSNLEQNNQSLIFLNRRGYANLLLCSDCGNPVQCRHCRVSLTLHKEKKTLICHHCGHTAKSAILCPHCRSHHIKEIGFGTERIEAELHQRFPTATIARLDRDTAGSRSSFLKILKAVHNREIDILIGTQMITKGHHFPHVTLVGIIWADAGLGIPDFKAGERTFQLISQVTGRAGRGEKPGKVIIQTHQPDHYAITCARQHDYLSFYHKERQLRKMLRFPPYSRLINIRFSGESEENVNQAAQLISRQITRLSVSSAVTVLGPVASPLSKLRGRYRWQLLLQAHRYQDLHAVCDSLAQAPPALIRSGKVKMSVDVDPENML</sequence>
<evidence type="ECO:0000256" key="2">
    <source>
        <dbReference type="ARBA" id="ARBA00022705"/>
    </source>
</evidence>
<dbReference type="GO" id="GO:0016787">
    <property type="term" value="F:hydrolase activity"/>
    <property type="evidence" value="ECO:0007669"/>
    <property type="project" value="UniProtKB-KW"/>
</dbReference>
<comment type="caution">
    <text evidence="14">The sequence shown here is derived from an EMBL/GenBank/DDBJ whole genome shotgun (WGS) entry which is preliminary data.</text>
</comment>
<keyword evidence="6 12" id="KW-0347">Helicase</keyword>
<feature type="binding site" evidence="12">
    <location>
        <position position="520"/>
    </location>
    <ligand>
        <name>Zn(2+)</name>
        <dbReference type="ChEBI" id="CHEBI:29105"/>
        <label>1</label>
    </ligand>
</feature>
<evidence type="ECO:0000313" key="14">
    <source>
        <dbReference type="EMBL" id="MBC8317392.1"/>
    </source>
</evidence>
<dbReference type="InterPro" id="IPR041236">
    <property type="entry name" value="PriA_C"/>
</dbReference>
<dbReference type="GO" id="GO:0008270">
    <property type="term" value="F:zinc ion binding"/>
    <property type="evidence" value="ECO:0007669"/>
    <property type="project" value="UniProtKB-UniRule"/>
</dbReference>
<feature type="binding site" evidence="12">
    <location>
        <position position="529"/>
    </location>
    <ligand>
        <name>Zn(2+)</name>
        <dbReference type="ChEBI" id="CHEBI:29105"/>
        <label>2</label>
    </ligand>
</feature>
<keyword evidence="1 12" id="KW-0639">Primosome</keyword>
<evidence type="ECO:0000256" key="8">
    <source>
        <dbReference type="ARBA" id="ARBA00022840"/>
    </source>
</evidence>
<evidence type="ECO:0000256" key="9">
    <source>
        <dbReference type="ARBA" id="ARBA00023125"/>
    </source>
</evidence>
<dbReference type="GO" id="GO:0006310">
    <property type="term" value="P:DNA recombination"/>
    <property type="evidence" value="ECO:0007669"/>
    <property type="project" value="InterPro"/>
</dbReference>
<dbReference type="InterPro" id="IPR040498">
    <property type="entry name" value="PriA_CRR"/>
</dbReference>
<protein>
    <recommendedName>
        <fullName evidence="12">Replication restart protein PriA</fullName>
    </recommendedName>
    <alternativeName>
        <fullName evidence="12">ATP-dependent DNA helicase PriA</fullName>
        <ecNumber evidence="12">5.6.2.4</ecNumber>
    </alternativeName>
    <alternativeName>
        <fullName evidence="12">DNA 3'-5' helicase PriA</fullName>
    </alternativeName>
</protein>
<dbReference type="EMBL" id="JACNJZ010000085">
    <property type="protein sequence ID" value="MBC8317392.1"/>
    <property type="molecule type" value="Genomic_DNA"/>
</dbReference>
<comment type="catalytic activity">
    <reaction evidence="12">
        <text>Couples ATP hydrolysis with the unwinding of duplex DNA by translocating in the 3'-5' direction.</text>
        <dbReference type="EC" id="5.6.2.4"/>
    </reaction>
</comment>
<evidence type="ECO:0000256" key="1">
    <source>
        <dbReference type="ARBA" id="ARBA00022515"/>
    </source>
</evidence>
<comment type="subunit">
    <text evidence="12">Component of the replication restart primosome.</text>
</comment>
<comment type="function">
    <text evidence="12">Initiates the restart of stalled replication forks, which reloads the replicative helicase on sites other than the origin of replication. Recognizes and binds to abandoned replication forks and remodels them to uncover a helicase loading site. Promotes assembly of the primosome at these replication forks.</text>
</comment>
<evidence type="ECO:0000256" key="10">
    <source>
        <dbReference type="ARBA" id="ARBA00023235"/>
    </source>
</evidence>
<evidence type="ECO:0000256" key="11">
    <source>
        <dbReference type="ARBA" id="ARBA00048988"/>
    </source>
</evidence>
<dbReference type="GO" id="GO:1990077">
    <property type="term" value="C:primosome complex"/>
    <property type="evidence" value="ECO:0007669"/>
    <property type="project" value="UniProtKB-UniRule"/>
</dbReference>
<evidence type="ECO:0000256" key="12">
    <source>
        <dbReference type="HAMAP-Rule" id="MF_00983"/>
    </source>
</evidence>
<dbReference type="InterPro" id="IPR005259">
    <property type="entry name" value="PriA"/>
</dbReference>
<proteinExistence type="inferred from homology"/>
<dbReference type="CDD" id="cd18804">
    <property type="entry name" value="SF2_C_priA"/>
    <property type="match status" value="1"/>
</dbReference>
<evidence type="ECO:0000259" key="13">
    <source>
        <dbReference type="PROSITE" id="PS51192"/>
    </source>
</evidence>
<dbReference type="HAMAP" id="MF_00983">
    <property type="entry name" value="PriA"/>
    <property type="match status" value="1"/>
</dbReference>
<dbReference type="Gene3D" id="3.40.50.300">
    <property type="entry name" value="P-loop containing nucleotide triphosphate hydrolases"/>
    <property type="match status" value="2"/>
</dbReference>
<dbReference type="SMART" id="SM00487">
    <property type="entry name" value="DEXDc"/>
    <property type="match status" value="1"/>
</dbReference>
<dbReference type="FunFam" id="3.40.50.300:FF:000489">
    <property type="entry name" value="Primosome assembly protein PriA"/>
    <property type="match status" value="1"/>
</dbReference>
<keyword evidence="3 12" id="KW-0479">Metal-binding</keyword>
<dbReference type="FunFam" id="3.40.1440.60:FF:000001">
    <property type="entry name" value="Primosomal protein N"/>
    <property type="match status" value="1"/>
</dbReference>
<dbReference type="InterPro" id="IPR014001">
    <property type="entry name" value="Helicase_ATP-bd"/>
</dbReference>
<evidence type="ECO:0000256" key="7">
    <source>
        <dbReference type="ARBA" id="ARBA00022833"/>
    </source>
</evidence>
<name>A0A8J6TFG6_9BACT</name>
<dbReference type="InterPro" id="IPR011545">
    <property type="entry name" value="DEAD/DEAH_box_helicase_dom"/>
</dbReference>
<feature type="binding site" evidence="12">
    <location>
        <position position="523"/>
    </location>
    <ligand>
        <name>Zn(2+)</name>
        <dbReference type="ChEBI" id="CHEBI:29105"/>
        <label>1</label>
    </ligand>
</feature>
<keyword evidence="9 12" id="KW-0238">DNA-binding</keyword>
<keyword evidence="7 12" id="KW-0862">Zinc</keyword>
<comment type="catalytic activity">
    <reaction evidence="11 12">
        <text>ATP + H2O = ADP + phosphate + H(+)</text>
        <dbReference type="Rhea" id="RHEA:13065"/>
        <dbReference type="ChEBI" id="CHEBI:15377"/>
        <dbReference type="ChEBI" id="CHEBI:15378"/>
        <dbReference type="ChEBI" id="CHEBI:30616"/>
        <dbReference type="ChEBI" id="CHEBI:43474"/>
        <dbReference type="ChEBI" id="CHEBI:456216"/>
        <dbReference type="EC" id="5.6.2.4"/>
    </reaction>
</comment>
<organism evidence="14 15">
    <name type="scientific">Candidatus Desulfobia pelagia</name>
    <dbReference type="NCBI Taxonomy" id="2841692"/>
    <lineage>
        <taxon>Bacteria</taxon>
        <taxon>Pseudomonadati</taxon>
        <taxon>Thermodesulfobacteriota</taxon>
        <taxon>Desulfobulbia</taxon>
        <taxon>Desulfobulbales</taxon>
        <taxon>Desulfobulbaceae</taxon>
        <taxon>Candidatus Desulfobia</taxon>
    </lineage>
</organism>
<dbReference type="CDD" id="cd17929">
    <property type="entry name" value="DEXHc_priA"/>
    <property type="match status" value="1"/>
</dbReference>
<keyword evidence="5 12" id="KW-0378">Hydrolase</keyword>
<evidence type="ECO:0000313" key="15">
    <source>
        <dbReference type="Proteomes" id="UP000614424"/>
    </source>
</evidence>
<comment type="cofactor">
    <cofactor evidence="12">
        <name>Zn(2+)</name>
        <dbReference type="ChEBI" id="CHEBI:29105"/>
    </cofactor>
    <text evidence="12">Binds 2 zinc ions per subunit.</text>
</comment>
<dbReference type="InterPro" id="IPR041222">
    <property type="entry name" value="PriA_3primeBD"/>
</dbReference>
<feature type="domain" description="Helicase ATP-binding" evidence="13">
    <location>
        <begin position="290"/>
        <end position="457"/>
    </location>
</feature>
<keyword evidence="10 12" id="KW-0413">Isomerase</keyword>
<dbReference type="Pfam" id="PF18319">
    <property type="entry name" value="Zn_ribbon_PriA"/>
    <property type="match status" value="1"/>
</dbReference>
<comment type="similarity">
    <text evidence="12">Belongs to the helicase family. PriA subfamily.</text>
</comment>
<evidence type="ECO:0000256" key="5">
    <source>
        <dbReference type="ARBA" id="ARBA00022801"/>
    </source>
</evidence>
<keyword evidence="8 12" id="KW-0067">ATP-binding</keyword>
<dbReference type="GO" id="GO:0006270">
    <property type="term" value="P:DNA replication initiation"/>
    <property type="evidence" value="ECO:0007669"/>
    <property type="project" value="TreeGrafter"/>
</dbReference>
<dbReference type="AlphaFoldDB" id="A0A8J6TFG6"/>
<dbReference type="InterPro" id="IPR042115">
    <property type="entry name" value="PriA_3primeBD_sf"/>
</dbReference>
<dbReference type="PROSITE" id="PS51192">
    <property type="entry name" value="HELICASE_ATP_BIND_1"/>
    <property type="match status" value="1"/>
</dbReference>
<feature type="binding site" evidence="12">
    <location>
        <position position="547"/>
    </location>
    <ligand>
        <name>Zn(2+)</name>
        <dbReference type="ChEBI" id="CHEBI:29105"/>
        <label>2</label>
    </ligand>
</feature>
<dbReference type="GO" id="GO:0003677">
    <property type="term" value="F:DNA binding"/>
    <property type="evidence" value="ECO:0007669"/>
    <property type="project" value="UniProtKB-UniRule"/>
</dbReference>
<dbReference type="NCBIfam" id="TIGR00595">
    <property type="entry name" value="priA"/>
    <property type="match status" value="1"/>
</dbReference>
<dbReference type="Proteomes" id="UP000614424">
    <property type="component" value="Unassembled WGS sequence"/>
</dbReference>
<dbReference type="InterPro" id="IPR027417">
    <property type="entry name" value="P-loop_NTPase"/>
</dbReference>
<feature type="binding site" evidence="12">
    <location>
        <position position="550"/>
    </location>
    <ligand>
        <name>Zn(2+)</name>
        <dbReference type="ChEBI" id="CHEBI:29105"/>
        <label>2</label>
    </ligand>
</feature>
<feature type="binding site" evidence="12">
    <location>
        <position position="560"/>
    </location>
    <ligand>
        <name>Zn(2+)</name>
        <dbReference type="ChEBI" id="CHEBI:29105"/>
        <label>1</label>
    </ligand>
</feature>
<gene>
    <name evidence="12 14" type="primary">priA</name>
    <name evidence="14" type="ORF">H8E41_05760</name>
</gene>
<dbReference type="GO" id="GO:0006269">
    <property type="term" value="P:DNA replication, synthesis of primer"/>
    <property type="evidence" value="ECO:0007669"/>
    <property type="project" value="UniProtKB-KW"/>
</dbReference>
<keyword evidence="4 12" id="KW-0547">Nucleotide-binding</keyword>
<evidence type="ECO:0000256" key="4">
    <source>
        <dbReference type="ARBA" id="ARBA00022741"/>
    </source>
</evidence>
<evidence type="ECO:0000256" key="3">
    <source>
        <dbReference type="ARBA" id="ARBA00022723"/>
    </source>
</evidence>
<dbReference type="GO" id="GO:0043138">
    <property type="term" value="F:3'-5' DNA helicase activity"/>
    <property type="evidence" value="ECO:0007669"/>
    <property type="project" value="UniProtKB-EC"/>
</dbReference>
<keyword evidence="2 12" id="KW-0235">DNA replication</keyword>
<evidence type="ECO:0000256" key="6">
    <source>
        <dbReference type="ARBA" id="ARBA00022806"/>
    </source>
</evidence>
<dbReference type="Pfam" id="PF17764">
    <property type="entry name" value="PriA_3primeBD"/>
    <property type="match status" value="1"/>
</dbReference>
<dbReference type="GO" id="GO:0005524">
    <property type="term" value="F:ATP binding"/>
    <property type="evidence" value="ECO:0007669"/>
    <property type="project" value="UniProtKB-UniRule"/>
</dbReference>
<dbReference type="Pfam" id="PF18074">
    <property type="entry name" value="PriA_C"/>
    <property type="match status" value="1"/>
</dbReference>
<dbReference type="PANTHER" id="PTHR30580">
    <property type="entry name" value="PRIMOSOMAL PROTEIN N"/>
    <property type="match status" value="1"/>
</dbReference>
<dbReference type="GO" id="GO:0006302">
    <property type="term" value="P:double-strand break repair"/>
    <property type="evidence" value="ECO:0007669"/>
    <property type="project" value="InterPro"/>
</dbReference>
<dbReference type="PANTHER" id="PTHR30580:SF0">
    <property type="entry name" value="PRIMOSOMAL PROTEIN N"/>
    <property type="match status" value="1"/>
</dbReference>
<feature type="binding site" evidence="12">
    <location>
        <position position="532"/>
    </location>
    <ligand>
        <name>Zn(2+)</name>
        <dbReference type="ChEBI" id="CHEBI:29105"/>
        <label>2</label>
    </ligand>
</feature>
<dbReference type="Pfam" id="PF00270">
    <property type="entry name" value="DEAD"/>
    <property type="match status" value="1"/>
</dbReference>